<dbReference type="eggNOG" id="COG3182">
    <property type="taxonomic scope" value="Bacteria"/>
</dbReference>
<feature type="transmembrane region" description="Helical" evidence="1">
    <location>
        <begin position="360"/>
        <end position="381"/>
    </location>
</feature>
<dbReference type="STRING" id="1238182.C882_3601"/>
<dbReference type="OrthoDB" id="9776609at2"/>
<dbReference type="InterPro" id="IPR005625">
    <property type="entry name" value="PepSY-ass_TM"/>
</dbReference>
<feature type="transmembrane region" description="Helical" evidence="1">
    <location>
        <begin position="21"/>
        <end position="39"/>
    </location>
</feature>
<evidence type="ECO:0000313" key="3">
    <source>
        <dbReference type="Proteomes" id="UP000009881"/>
    </source>
</evidence>
<dbReference type="Proteomes" id="UP000009881">
    <property type="component" value="Unassembled WGS sequence"/>
</dbReference>
<evidence type="ECO:0000256" key="1">
    <source>
        <dbReference type="SAM" id="Phobius"/>
    </source>
</evidence>
<proteinExistence type="predicted"/>
<feature type="transmembrane region" description="Helical" evidence="1">
    <location>
        <begin position="488"/>
        <end position="508"/>
    </location>
</feature>
<protein>
    <recommendedName>
        <fullName evidence="4">Iron-regulated membrane protein</fullName>
    </recommendedName>
</protein>
<reference evidence="2 3" key="1">
    <citation type="journal article" date="2013" name="Genome Announc.">
        <title>Draft Genome Sequence of an Alphaproteobacterium, Caenispirillum salinarum AK4(T), Isolated from a Solar Saltern.</title>
        <authorList>
            <person name="Khatri I."/>
            <person name="Singh A."/>
            <person name="Korpole S."/>
            <person name="Pinnaka A.K."/>
            <person name="Subramanian S."/>
        </authorList>
    </citation>
    <scope>NUCLEOTIDE SEQUENCE [LARGE SCALE GENOMIC DNA]</scope>
    <source>
        <strain evidence="2 3">AK4</strain>
    </source>
</reference>
<dbReference type="AlphaFoldDB" id="K9H446"/>
<comment type="caution">
    <text evidence="2">The sequence shown here is derived from an EMBL/GenBank/DDBJ whole genome shotgun (WGS) entry which is preliminary data.</text>
</comment>
<feature type="transmembrane region" description="Helical" evidence="1">
    <location>
        <begin position="458"/>
        <end position="482"/>
    </location>
</feature>
<keyword evidence="1" id="KW-0472">Membrane</keyword>
<organism evidence="2 3">
    <name type="scientific">Caenispirillum salinarum AK4</name>
    <dbReference type="NCBI Taxonomy" id="1238182"/>
    <lineage>
        <taxon>Bacteria</taxon>
        <taxon>Pseudomonadati</taxon>
        <taxon>Pseudomonadota</taxon>
        <taxon>Alphaproteobacteria</taxon>
        <taxon>Rhodospirillales</taxon>
        <taxon>Novispirillaceae</taxon>
        <taxon>Caenispirillum</taxon>
    </lineage>
</organism>
<dbReference type="PANTHER" id="PTHR34219">
    <property type="entry name" value="IRON-REGULATED INNER MEMBRANE PROTEIN-RELATED"/>
    <property type="match status" value="1"/>
</dbReference>
<feature type="transmembrane region" description="Helical" evidence="1">
    <location>
        <begin position="157"/>
        <end position="178"/>
    </location>
</feature>
<keyword evidence="1" id="KW-1133">Transmembrane helix</keyword>
<name>K9H446_9PROT</name>
<keyword evidence="3" id="KW-1185">Reference proteome</keyword>
<dbReference type="Pfam" id="PF03929">
    <property type="entry name" value="PepSY_TM"/>
    <property type="match status" value="1"/>
</dbReference>
<dbReference type="RefSeq" id="WP_009539718.1">
    <property type="nucleotide sequence ID" value="NZ_ANHY01000005.1"/>
</dbReference>
<evidence type="ECO:0000313" key="2">
    <source>
        <dbReference type="EMBL" id="EKV31849.1"/>
    </source>
</evidence>
<gene>
    <name evidence="2" type="ORF">C882_3601</name>
</gene>
<dbReference type="PANTHER" id="PTHR34219:SF3">
    <property type="entry name" value="BLL7967 PROTEIN"/>
    <property type="match status" value="1"/>
</dbReference>
<keyword evidence="1" id="KW-0812">Transmembrane</keyword>
<feature type="transmembrane region" description="Helical" evidence="1">
    <location>
        <begin position="205"/>
        <end position="227"/>
    </location>
</feature>
<evidence type="ECO:0008006" key="4">
    <source>
        <dbReference type="Google" id="ProtNLM"/>
    </source>
</evidence>
<feature type="transmembrane region" description="Helical" evidence="1">
    <location>
        <begin position="424"/>
        <end position="446"/>
    </location>
</feature>
<dbReference type="EMBL" id="ANHY01000005">
    <property type="protein sequence ID" value="EKV31849.1"/>
    <property type="molecule type" value="Genomic_DNA"/>
</dbReference>
<feature type="transmembrane region" description="Helical" evidence="1">
    <location>
        <begin position="393"/>
        <end position="418"/>
    </location>
</feature>
<accession>K9H446</accession>
<sequence length="530" mass="56893">MALTQSQMKRLTAVHGWSGTILGLLLFVVVSTGTLAVFSPEIERWSVGVSAPKTLDAPIDGIVRNLADKMPNAMREEVGIWRDARGNLVAFFHTHIPHPESGKTEDYGTLFHIDPATGAVLDRAEGFVWTEPSLWVRSALEYFLVHLHVELFLPDPWGLVATGILGLLMMAAALTGGLMHRHLIRDLFVAERPGGRLASVRDRHVLAATWGLPFAVILAFTGSYYSFAGTVTRPLLAEVAYAGDQDRLRASLFQPTAAEDARRAPPADLDRMIARATEEGGTAPTFLSITNYGRADSRAHVWHPAAPGRLSWGSMVFETATGTFLGPKPTIGNTPSAGSTLVGLIWPLHTGDFAGLASKAVWGALGGAMCFVILSGLRLWVRRRDADPLWRAFGRAVLATGCGVPLAMVACAHVFFLAQPFGTAAALTWTPAGFFAAALGCLALAWRMADVGRLRRLYLALFAYGCLLLPAVRLACGGTSWANALAQGHGVVVAVDGLLLAAGAAALARHRGWVGRWSRHSRTEKMEPAE</sequence>